<organism evidence="1 2">
    <name type="scientific">Acidicapsa dinghuensis</name>
    <dbReference type="NCBI Taxonomy" id="2218256"/>
    <lineage>
        <taxon>Bacteria</taxon>
        <taxon>Pseudomonadati</taxon>
        <taxon>Acidobacteriota</taxon>
        <taxon>Terriglobia</taxon>
        <taxon>Terriglobales</taxon>
        <taxon>Acidobacteriaceae</taxon>
        <taxon>Acidicapsa</taxon>
    </lineage>
</organism>
<evidence type="ECO:0000313" key="2">
    <source>
        <dbReference type="Proteomes" id="UP001596091"/>
    </source>
</evidence>
<comment type="caution">
    <text evidence="1">The sequence shown here is derived from an EMBL/GenBank/DDBJ whole genome shotgun (WGS) entry which is preliminary data.</text>
</comment>
<protein>
    <submittedName>
        <fullName evidence="1">Uncharacterized protein</fullName>
    </submittedName>
</protein>
<dbReference type="Proteomes" id="UP001596091">
    <property type="component" value="Unassembled WGS sequence"/>
</dbReference>
<dbReference type="Gene3D" id="2.60.120.560">
    <property type="entry name" value="Exo-inulinase, domain 1"/>
    <property type="match status" value="1"/>
</dbReference>
<accession>A0ABW1EIT4</accession>
<proteinExistence type="predicted"/>
<reference evidence="2" key="1">
    <citation type="journal article" date="2019" name="Int. J. Syst. Evol. Microbiol.">
        <title>The Global Catalogue of Microorganisms (GCM) 10K type strain sequencing project: providing services to taxonomists for standard genome sequencing and annotation.</title>
        <authorList>
            <consortium name="The Broad Institute Genomics Platform"/>
            <consortium name="The Broad Institute Genome Sequencing Center for Infectious Disease"/>
            <person name="Wu L."/>
            <person name="Ma J."/>
        </authorList>
    </citation>
    <scope>NUCLEOTIDE SEQUENCE [LARGE SCALE GENOMIC DNA]</scope>
    <source>
        <strain evidence="2">JCM 4087</strain>
    </source>
</reference>
<evidence type="ECO:0000313" key="1">
    <source>
        <dbReference type="EMBL" id="MFC5863170.1"/>
    </source>
</evidence>
<dbReference type="EMBL" id="JBHSPH010000003">
    <property type="protein sequence ID" value="MFC5863170.1"/>
    <property type="molecule type" value="Genomic_DNA"/>
</dbReference>
<keyword evidence="2" id="KW-1185">Reference proteome</keyword>
<sequence>MKNSIHDSHTHDTFPRSLRTAVRLAAVVSAGLSLLVLSLSAKAAEPEKVPMTADRWTTAAGTVNFIEYMGKPSIELQPGNYAQHVRTGAAVAKDLNFRNGTIEYDVAATSSMGAGLIFRRADENNYEMFYLRPKAKCSEAPDCIQYAPQTHGVLL</sequence>
<dbReference type="RefSeq" id="WP_263339676.1">
    <property type="nucleotide sequence ID" value="NZ_JAGSYH010000005.1"/>
</dbReference>
<gene>
    <name evidence="1" type="ORF">ACFPT7_12765</name>
</gene>
<name>A0ABW1EIT4_9BACT</name>